<dbReference type="GO" id="GO:0004489">
    <property type="term" value="F:methylenetetrahydrofolate reductase [NAD(P)H] activity"/>
    <property type="evidence" value="ECO:0007669"/>
    <property type="project" value="InterPro"/>
</dbReference>
<reference evidence="9" key="1">
    <citation type="submission" date="2021-10" db="EMBL/GenBank/DDBJ databases">
        <title>De novo Genome Assembly of Clathrus columnatus (Basidiomycota, Fungi) Using Illumina and Nanopore Sequence Data.</title>
        <authorList>
            <person name="Ogiso-Tanaka E."/>
            <person name="Itagaki H."/>
            <person name="Hosoya T."/>
            <person name="Hosaka K."/>
        </authorList>
    </citation>
    <scope>NUCLEOTIDE SEQUENCE</scope>
    <source>
        <strain evidence="9">MO-923</strain>
    </source>
</reference>
<evidence type="ECO:0000313" key="9">
    <source>
        <dbReference type="EMBL" id="GJJ12515.1"/>
    </source>
</evidence>
<dbReference type="GO" id="GO:0071949">
    <property type="term" value="F:FAD binding"/>
    <property type="evidence" value="ECO:0007669"/>
    <property type="project" value="TreeGrafter"/>
</dbReference>
<proteinExistence type="inferred from homology"/>
<dbReference type="Pfam" id="PF21895">
    <property type="entry name" value="MTHFR_C"/>
    <property type="match status" value="1"/>
</dbReference>
<feature type="domain" description="MTHFR SAM-binding regulatory" evidence="8">
    <location>
        <begin position="274"/>
        <end position="527"/>
    </location>
</feature>
<dbReference type="InterPro" id="IPR003171">
    <property type="entry name" value="Mehydrof_redctse-like"/>
</dbReference>
<dbReference type="CDD" id="cd00537">
    <property type="entry name" value="MTHFR"/>
    <property type="match status" value="1"/>
</dbReference>
<evidence type="ECO:0000313" key="10">
    <source>
        <dbReference type="Proteomes" id="UP001050691"/>
    </source>
</evidence>
<evidence type="ECO:0000256" key="4">
    <source>
        <dbReference type="ARBA" id="ARBA00022630"/>
    </source>
</evidence>
<dbReference type="InterPro" id="IPR029041">
    <property type="entry name" value="FAD-linked_oxidoreductase-like"/>
</dbReference>
<dbReference type="GO" id="GO:0035999">
    <property type="term" value="P:tetrahydrofolate interconversion"/>
    <property type="evidence" value="ECO:0007669"/>
    <property type="project" value="TreeGrafter"/>
</dbReference>
<dbReference type="PANTHER" id="PTHR45754:SF1">
    <property type="entry name" value="METHYLENETETRAHYDROFOLATE REDUCTASE 1"/>
    <property type="match status" value="1"/>
</dbReference>
<comment type="cofactor">
    <cofactor evidence="1">
        <name>FAD</name>
        <dbReference type="ChEBI" id="CHEBI:57692"/>
    </cofactor>
</comment>
<keyword evidence="6" id="KW-0560">Oxidoreductase</keyword>
<evidence type="ECO:0000256" key="2">
    <source>
        <dbReference type="ARBA" id="ARBA00004777"/>
    </source>
</evidence>
<evidence type="ECO:0000256" key="1">
    <source>
        <dbReference type="ARBA" id="ARBA00001974"/>
    </source>
</evidence>
<evidence type="ECO:0000256" key="7">
    <source>
        <dbReference type="RuleBase" id="RU004254"/>
    </source>
</evidence>
<comment type="similarity">
    <text evidence="3">Belongs to the methylenetetrahydrofolate reductase family.</text>
</comment>
<organism evidence="9 10">
    <name type="scientific">Clathrus columnatus</name>
    <dbReference type="NCBI Taxonomy" id="1419009"/>
    <lineage>
        <taxon>Eukaryota</taxon>
        <taxon>Fungi</taxon>
        <taxon>Dikarya</taxon>
        <taxon>Basidiomycota</taxon>
        <taxon>Agaricomycotina</taxon>
        <taxon>Agaricomycetes</taxon>
        <taxon>Phallomycetidae</taxon>
        <taxon>Phallales</taxon>
        <taxon>Clathraceae</taxon>
        <taxon>Clathrus</taxon>
    </lineage>
</organism>
<evidence type="ECO:0000256" key="3">
    <source>
        <dbReference type="ARBA" id="ARBA00006743"/>
    </source>
</evidence>
<dbReference type="Pfam" id="PF02219">
    <property type="entry name" value="MTHFR"/>
    <property type="match status" value="1"/>
</dbReference>
<accession>A0AAV5AI12</accession>
<name>A0AAV5AI12_9AGAM</name>
<dbReference type="GO" id="GO:0009086">
    <property type="term" value="P:methionine biosynthetic process"/>
    <property type="evidence" value="ECO:0007669"/>
    <property type="project" value="TreeGrafter"/>
</dbReference>
<dbReference type="GO" id="GO:0005829">
    <property type="term" value="C:cytosol"/>
    <property type="evidence" value="ECO:0007669"/>
    <property type="project" value="TreeGrafter"/>
</dbReference>
<gene>
    <name evidence="9" type="ORF">Clacol_006758</name>
</gene>
<dbReference type="AlphaFoldDB" id="A0AAV5AI12"/>
<protein>
    <recommendedName>
        <fullName evidence="8">MTHFR SAM-binding regulatory domain-containing protein</fullName>
    </recommendedName>
</protein>
<evidence type="ECO:0000256" key="6">
    <source>
        <dbReference type="ARBA" id="ARBA00023002"/>
    </source>
</evidence>
<dbReference type="SUPFAM" id="SSF51730">
    <property type="entry name" value="FAD-linked oxidoreductase"/>
    <property type="match status" value="1"/>
</dbReference>
<evidence type="ECO:0000256" key="5">
    <source>
        <dbReference type="ARBA" id="ARBA00022827"/>
    </source>
</evidence>
<dbReference type="PANTHER" id="PTHR45754">
    <property type="entry name" value="METHYLENETETRAHYDROFOLATE REDUCTASE"/>
    <property type="match status" value="1"/>
</dbReference>
<keyword evidence="10" id="KW-1185">Reference proteome</keyword>
<sequence length="533" mass="60238">MSELRPMAISITWGAGGSTKDRSLELAGLTQSEYGVETILHLTCTNIQKGAIEDTLREAKQLGIQNILALRGGRIIFGLYKEEFIQNFKDPPRGTEHWIPTDPQFVHAQDLVEYIRASDEFSKQFCIGVAGYPEGHPDKEVNEEEELEYLKRKVDAGADFIITQLFYDHDDQEVKNYGIELSMRMIEKLRSDGEVHAFHFCTLNLEKSVRKVLEGLCWTGKDMDNLEQNKLISDNVERIPKIEGDLAITPHEASVTATHSFQTGPASDTGSIGKGEINHAATWDEFPNGRFGDFKSPAYGVPNLWDGGLGVKPSEARSRWGCPKTMGDLTECFLAYLHSKTESTPFSLTPLSPEAVLIMHYLENLTKRGWWTVGSQPAIDAAPSEDELIGWGPRNGYIFQKAFVEFFAESHDVQRLKERIQKHGCGMITFLASNLHGDYETNMSDEGTNAVTWGVFPGHEIAQSTIIERENFLSWKTEAFSIWLEWAHLYPPDSEEHRLLDKVRKTRWLVSVIHHDYKAPAALWEFLLKDETG</sequence>
<evidence type="ECO:0000259" key="8">
    <source>
        <dbReference type="Pfam" id="PF21895"/>
    </source>
</evidence>
<keyword evidence="4" id="KW-0285">Flavoprotein</keyword>
<keyword evidence="5" id="KW-0274">FAD</keyword>
<dbReference type="InterPro" id="IPR053806">
    <property type="entry name" value="MTHFR_C"/>
</dbReference>
<dbReference type="Gene3D" id="3.20.20.220">
    <property type="match status" value="2"/>
</dbReference>
<comment type="caution">
    <text evidence="9">The sequence shown here is derived from an EMBL/GenBank/DDBJ whole genome shotgun (WGS) entry which is preliminary data.</text>
</comment>
<dbReference type="Proteomes" id="UP001050691">
    <property type="component" value="Unassembled WGS sequence"/>
</dbReference>
<comment type="pathway">
    <text evidence="2 7">One-carbon metabolism; tetrahydrofolate interconversion.</text>
</comment>
<dbReference type="EMBL" id="BPWL01000007">
    <property type="protein sequence ID" value="GJJ12515.1"/>
    <property type="molecule type" value="Genomic_DNA"/>
</dbReference>